<reference evidence="1" key="1">
    <citation type="submission" date="2022-08" db="EMBL/GenBank/DDBJ databases">
        <authorList>
            <person name="Kim S.-J."/>
        </authorList>
    </citation>
    <scope>NUCLEOTIDE SEQUENCE</scope>
    <source>
        <strain evidence="1">KJ</strain>
    </source>
</reference>
<dbReference type="Pfam" id="PF14456">
    <property type="entry name" value="alpha-hel2"/>
    <property type="match status" value="1"/>
</dbReference>
<name>A0AAP5QF82_9BURK</name>
<dbReference type="Proteomes" id="UP001246473">
    <property type="component" value="Unassembled WGS sequence"/>
</dbReference>
<dbReference type="InterPro" id="IPR022283">
    <property type="entry name" value="PRTRC_protein-F"/>
</dbReference>
<dbReference type="NCBIfam" id="TIGR03742">
    <property type="entry name" value="PRTRC_F"/>
    <property type="match status" value="1"/>
</dbReference>
<proteinExistence type="predicted"/>
<gene>
    <name evidence="1" type="ORF">ParKJ_34635</name>
</gene>
<comment type="caution">
    <text evidence="1">The sequence shown here is derived from an EMBL/GenBank/DDBJ whole genome shotgun (WGS) entry which is preliminary data.</text>
</comment>
<accession>A0AAP5QF82</accession>
<evidence type="ECO:0000313" key="1">
    <source>
        <dbReference type="EMBL" id="MDT8842575.1"/>
    </source>
</evidence>
<sequence>MFFDPRPAGSDVAEAGEHWQPPRIAAARHRPANDFLTLPAFEASVSTNAVMHWGASPSHAALVASHFDAGALRARDVEAFQSPGQAMASGFAGFIRRHQSRWTRLNVNFVLCDVEAIREQIQYAYDASEFEPTSSLYLGLEVCDEQLYEFGARAHEMRRVHPRLVSTVITLINRASGRTVWVRTPDEFLGMFAQWFWDGDPTSSDEDVAEELRDRFGDDESEIAHYLPSTVRPELCPDDMDAASWCPKRQRYVPRHALGVASLRRLRRFQRGWIRQLCLELEKLTLLLRRAGNRSLFDWGHRPESVYPACSLISDDCDHIPELLDSHYEYFNSGGDGSTFLGFVPLAETPDDIRKQYADWALGFSILNSLDRVIALVTH</sequence>
<dbReference type="EMBL" id="JANSLM010000018">
    <property type="protein sequence ID" value="MDT8842575.1"/>
    <property type="molecule type" value="Genomic_DNA"/>
</dbReference>
<dbReference type="AlphaFoldDB" id="A0AAP5QF82"/>
<evidence type="ECO:0000313" key="2">
    <source>
        <dbReference type="Proteomes" id="UP001246473"/>
    </source>
</evidence>
<protein>
    <submittedName>
        <fullName evidence="1">PRTRC system protein F</fullName>
    </submittedName>
</protein>
<organism evidence="1 2">
    <name type="scientific">Paraburkholderia fungorum</name>
    <dbReference type="NCBI Taxonomy" id="134537"/>
    <lineage>
        <taxon>Bacteria</taxon>
        <taxon>Pseudomonadati</taxon>
        <taxon>Pseudomonadota</taxon>
        <taxon>Betaproteobacteria</taxon>
        <taxon>Burkholderiales</taxon>
        <taxon>Burkholderiaceae</taxon>
        <taxon>Paraburkholderia</taxon>
    </lineage>
</organism>